<dbReference type="EMBL" id="CP030840">
    <property type="protein sequence ID" value="AXC13305.1"/>
    <property type="molecule type" value="Genomic_DNA"/>
</dbReference>
<accession>A0A2Z5G3U2</accession>
<protein>
    <submittedName>
        <fullName evidence="1">Uncharacterized protein</fullName>
    </submittedName>
</protein>
<dbReference type="Proteomes" id="UP000253606">
    <property type="component" value="Chromosome"/>
</dbReference>
<gene>
    <name evidence="1" type="ORF">ACPOL_4026</name>
</gene>
<sequence length="69" mass="7587">MQLHRTGGGPQWLANAIPFPFGLGIVVERYTDNIPLKVSASLYVRRFCNSVAPPFDETGAHMTAVRGRT</sequence>
<dbReference type="AlphaFoldDB" id="A0A2Z5G3U2"/>
<evidence type="ECO:0000313" key="2">
    <source>
        <dbReference type="Proteomes" id="UP000253606"/>
    </source>
</evidence>
<name>A0A2Z5G3U2_9BACT</name>
<proteinExistence type="predicted"/>
<keyword evidence="2" id="KW-1185">Reference proteome</keyword>
<evidence type="ECO:0000313" key="1">
    <source>
        <dbReference type="EMBL" id="AXC13305.1"/>
    </source>
</evidence>
<organism evidence="1 2">
    <name type="scientific">Acidisarcina polymorpha</name>
    <dbReference type="NCBI Taxonomy" id="2211140"/>
    <lineage>
        <taxon>Bacteria</taxon>
        <taxon>Pseudomonadati</taxon>
        <taxon>Acidobacteriota</taxon>
        <taxon>Terriglobia</taxon>
        <taxon>Terriglobales</taxon>
        <taxon>Acidobacteriaceae</taxon>
        <taxon>Acidisarcina</taxon>
    </lineage>
</organism>
<dbReference type="KEGG" id="abas:ACPOL_4026"/>
<reference evidence="1 2" key="1">
    <citation type="journal article" date="2018" name="Front. Microbiol.">
        <title>Hydrolytic Capabilities as a Key to Environmental Success: Chitinolytic and Cellulolytic Acidobacteria From Acidic Sub-arctic Soils and Boreal Peatlands.</title>
        <authorList>
            <person name="Belova S.E."/>
            <person name="Ravin N.V."/>
            <person name="Pankratov T.A."/>
            <person name="Rakitin A.L."/>
            <person name="Ivanova A.A."/>
            <person name="Beletsky A.V."/>
            <person name="Mardanov A.V."/>
            <person name="Sinninghe Damste J.S."/>
            <person name="Dedysh S.N."/>
        </authorList>
    </citation>
    <scope>NUCLEOTIDE SEQUENCE [LARGE SCALE GENOMIC DNA]</scope>
    <source>
        <strain evidence="1 2">SBC82</strain>
    </source>
</reference>